<name>A4BQ78_9GAMM</name>
<gene>
    <name evidence="1" type="ORF">NB231_04970</name>
</gene>
<organism evidence="1 2">
    <name type="scientific">Nitrococcus mobilis Nb-231</name>
    <dbReference type="NCBI Taxonomy" id="314278"/>
    <lineage>
        <taxon>Bacteria</taxon>
        <taxon>Pseudomonadati</taxon>
        <taxon>Pseudomonadota</taxon>
        <taxon>Gammaproteobacteria</taxon>
        <taxon>Chromatiales</taxon>
        <taxon>Ectothiorhodospiraceae</taxon>
        <taxon>Nitrococcus</taxon>
    </lineage>
</organism>
<dbReference type="STRING" id="314278.NB231_04970"/>
<reference evidence="1 2" key="1">
    <citation type="submission" date="2006-02" db="EMBL/GenBank/DDBJ databases">
        <authorList>
            <person name="Waterbury J."/>
            <person name="Ferriera S."/>
            <person name="Johnson J."/>
            <person name="Kravitz S."/>
            <person name="Halpern A."/>
            <person name="Remington K."/>
            <person name="Beeson K."/>
            <person name="Tran B."/>
            <person name="Rogers Y.-H."/>
            <person name="Friedman R."/>
            <person name="Venter J.C."/>
        </authorList>
    </citation>
    <scope>NUCLEOTIDE SEQUENCE [LARGE SCALE GENOMIC DNA]</scope>
    <source>
        <strain evidence="1 2">Nb-231</strain>
    </source>
</reference>
<keyword evidence="2" id="KW-1185">Reference proteome</keyword>
<accession>A4BQ78</accession>
<evidence type="ECO:0000313" key="1">
    <source>
        <dbReference type="EMBL" id="EAR22233.1"/>
    </source>
</evidence>
<protein>
    <submittedName>
        <fullName evidence="1">Uncharacterized protein</fullName>
    </submittedName>
</protein>
<comment type="caution">
    <text evidence="1">The sequence shown here is derived from an EMBL/GenBank/DDBJ whole genome shotgun (WGS) entry which is preliminary data.</text>
</comment>
<dbReference type="EMBL" id="AAOF01000004">
    <property type="protein sequence ID" value="EAR22233.1"/>
    <property type="molecule type" value="Genomic_DNA"/>
</dbReference>
<dbReference type="Proteomes" id="UP000003374">
    <property type="component" value="Unassembled WGS sequence"/>
</dbReference>
<dbReference type="AlphaFoldDB" id="A4BQ78"/>
<sequence length="59" mass="6501">MRMKPPLPPNRCVPKGIHGVASLPLFLDPIAGRGANKPLATAHRSLIGYWHTRLLRPLP</sequence>
<dbReference type="HOGENOM" id="CLU_2955896_0_0_6"/>
<evidence type="ECO:0000313" key="2">
    <source>
        <dbReference type="Proteomes" id="UP000003374"/>
    </source>
</evidence>
<proteinExistence type="predicted"/>